<reference evidence="2 3" key="1">
    <citation type="submission" date="2021-06" db="EMBL/GenBank/DDBJ databases">
        <title>Caerostris extrusa draft genome.</title>
        <authorList>
            <person name="Kono N."/>
            <person name="Arakawa K."/>
        </authorList>
    </citation>
    <scope>NUCLEOTIDE SEQUENCE [LARGE SCALE GENOMIC DNA]</scope>
</reference>
<sequence length="75" mass="8632">MQSDKNEAETMKANFFPEEKTKENNPEERTEDLIENNTSDVLCSNQPPCISSDESLPVDQNKTETLNDEEKNIFH</sequence>
<feature type="compositionally biased region" description="Polar residues" evidence="1">
    <location>
        <begin position="35"/>
        <end position="64"/>
    </location>
</feature>
<proteinExistence type="predicted"/>
<accession>A0AAV4TA92</accession>
<evidence type="ECO:0000313" key="2">
    <source>
        <dbReference type="EMBL" id="GIY42181.1"/>
    </source>
</evidence>
<comment type="caution">
    <text evidence="2">The sequence shown here is derived from an EMBL/GenBank/DDBJ whole genome shotgun (WGS) entry which is preliminary data.</text>
</comment>
<feature type="compositionally biased region" description="Basic and acidic residues" evidence="1">
    <location>
        <begin position="17"/>
        <end position="32"/>
    </location>
</feature>
<name>A0AAV4TA92_CAEEX</name>
<evidence type="ECO:0000256" key="1">
    <source>
        <dbReference type="SAM" id="MobiDB-lite"/>
    </source>
</evidence>
<dbReference type="AlphaFoldDB" id="A0AAV4TA92"/>
<dbReference type="EMBL" id="BPLR01010811">
    <property type="protein sequence ID" value="GIY42181.1"/>
    <property type="molecule type" value="Genomic_DNA"/>
</dbReference>
<feature type="compositionally biased region" description="Basic and acidic residues" evidence="1">
    <location>
        <begin position="1"/>
        <end position="10"/>
    </location>
</feature>
<keyword evidence="3" id="KW-1185">Reference proteome</keyword>
<feature type="region of interest" description="Disordered" evidence="1">
    <location>
        <begin position="1"/>
        <end position="75"/>
    </location>
</feature>
<evidence type="ECO:0000313" key="3">
    <source>
        <dbReference type="Proteomes" id="UP001054945"/>
    </source>
</evidence>
<organism evidence="2 3">
    <name type="scientific">Caerostris extrusa</name>
    <name type="common">Bark spider</name>
    <name type="synonym">Caerostris bankana</name>
    <dbReference type="NCBI Taxonomy" id="172846"/>
    <lineage>
        <taxon>Eukaryota</taxon>
        <taxon>Metazoa</taxon>
        <taxon>Ecdysozoa</taxon>
        <taxon>Arthropoda</taxon>
        <taxon>Chelicerata</taxon>
        <taxon>Arachnida</taxon>
        <taxon>Araneae</taxon>
        <taxon>Araneomorphae</taxon>
        <taxon>Entelegynae</taxon>
        <taxon>Araneoidea</taxon>
        <taxon>Araneidae</taxon>
        <taxon>Caerostris</taxon>
    </lineage>
</organism>
<dbReference type="Proteomes" id="UP001054945">
    <property type="component" value="Unassembled WGS sequence"/>
</dbReference>
<protein>
    <submittedName>
        <fullName evidence="2">Uncharacterized protein</fullName>
    </submittedName>
</protein>
<gene>
    <name evidence="2" type="ORF">CEXT_306301</name>
</gene>